<keyword evidence="2" id="KW-1185">Reference proteome</keyword>
<reference evidence="1 2" key="1">
    <citation type="submission" date="2018-04" db="EMBL/GenBank/DDBJ databases">
        <title>Pseudomonas sp. nov., isolated from mangrove soil.</title>
        <authorList>
            <person name="Chen C."/>
        </authorList>
    </citation>
    <scope>NUCLEOTIDE SEQUENCE [LARGE SCALE GENOMIC DNA]</scope>
    <source>
        <strain evidence="1 2">TC-11</strain>
    </source>
</reference>
<comment type="caution">
    <text evidence="1">The sequence shown here is derived from an EMBL/GenBank/DDBJ whole genome shotgun (WGS) entry which is preliminary data.</text>
</comment>
<protein>
    <submittedName>
        <fullName evidence="1">Uncharacterized protein</fullName>
    </submittedName>
</protein>
<dbReference type="AlphaFoldDB" id="A0A2T5P9K5"/>
<dbReference type="Proteomes" id="UP000244064">
    <property type="component" value="Unassembled WGS sequence"/>
</dbReference>
<organism evidence="1 2">
    <name type="scientific">Pseudomonas mangrovi</name>
    <dbReference type="NCBI Taxonomy" id="2161748"/>
    <lineage>
        <taxon>Bacteria</taxon>
        <taxon>Pseudomonadati</taxon>
        <taxon>Pseudomonadota</taxon>
        <taxon>Gammaproteobacteria</taxon>
        <taxon>Pseudomonadales</taxon>
        <taxon>Pseudomonadaceae</taxon>
        <taxon>Pseudomonas</taxon>
    </lineage>
</organism>
<accession>A0A2T5P9K5</accession>
<evidence type="ECO:0000313" key="2">
    <source>
        <dbReference type="Proteomes" id="UP000244064"/>
    </source>
</evidence>
<sequence length="60" mass="6484">MLIVFALLGLGLLLMVALGCTCLIGQMLAGCRQTGEIAAEMTSDVVRHDWQLRQPATESH</sequence>
<gene>
    <name evidence="1" type="ORF">DBO85_10030</name>
</gene>
<dbReference type="EMBL" id="QASN01000017">
    <property type="protein sequence ID" value="PTU74423.1"/>
    <property type="molecule type" value="Genomic_DNA"/>
</dbReference>
<evidence type="ECO:0000313" key="1">
    <source>
        <dbReference type="EMBL" id="PTU74423.1"/>
    </source>
</evidence>
<dbReference type="RefSeq" id="WP_108107121.1">
    <property type="nucleotide sequence ID" value="NZ_QASN01000017.1"/>
</dbReference>
<name>A0A2T5P9K5_9PSED</name>
<proteinExistence type="predicted"/>